<evidence type="ECO:0000313" key="6">
    <source>
        <dbReference type="Proteomes" id="UP000189670"/>
    </source>
</evidence>
<dbReference type="PANTHER" id="PTHR43547">
    <property type="entry name" value="TWO-COMPONENT HISTIDINE KINASE"/>
    <property type="match status" value="1"/>
</dbReference>
<comment type="caution">
    <text evidence="5">The sequence shown here is derived from an EMBL/GenBank/DDBJ whole genome shotgun (WGS) entry which is preliminary data.</text>
</comment>
<keyword evidence="3" id="KW-1133">Transmembrane helix</keyword>
<dbReference type="InterPro" id="IPR011110">
    <property type="entry name" value="Reg_prop"/>
</dbReference>
<evidence type="ECO:0000259" key="4">
    <source>
        <dbReference type="PROSITE" id="PS50887"/>
    </source>
</evidence>
<dbReference type="PANTHER" id="PTHR43547:SF2">
    <property type="entry name" value="HYBRID SIGNAL TRANSDUCTION HISTIDINE KINASE C"/>
    <property type="match status" value="1"/>
</dbReference>
<keyword evidence="2" id="KW-0175">Coiled coil</keyword>
<keyword evidence="3" id="KW-0472">Membrane</keyword>
<dbReference type="InterPro" id="IPR015943">
    <property type="entry name" value="WD40/YVTN_repeat-like_dom_sf"/>
</dbReference>
<dbReference type="GO" id="GO:0000155">
    <property type="term" value="F:phosphorelay sensor kinase activity"/>
    <property type="evidence" value="ECO:0007669"/>
    <property type="project" value="TreeGrafter"/>
</dbReference>
<dbReference type="InterPro" id="IPR043128">
    <property type="entry name" value="Rev_trsase/Diguanyl_cyclase"/>
</dbReference>
<dbReference type="Gene3D" id="3.30.70.270">
    <property type="match status" value="1"/>
</dbReference>
<dbReference type="EMBL" id="ATBP01000145">
    <property type="protein sequence ID" value="ETR72462.1"/>
    <property type="molecule type" value="Genomic_DNA"/>
</dbReference>
<dbReference type="Gene3D" id="2.130.10.10">
    <property type="entry name" value="YVTN repeat-like/Quinoprotein amine dehydrogenase"/>
    <property type="match status" value="3"/>
</dbReference>
<sequence>MTLMHHSSDAFDHIKFGKLSTRHGLSQSNILCILQDAKGYMWFGTQNGLNVFNGYEIKVYTNIEGNPDAIGSNVVYALCEDSDGKLWVGTEGGGLNLFNRDTETFKHFSSEQNHGIVSHQIIRTIYEDQNHILWMGSYGGGIDTYDRKNGHVKHYSHQKANNQSLSGNLINVIYGDSKGNIWIGTERKGLNKYNRKKDAFIRYPYQQANGSMHAKSSKFLSGDTVNTIYEDRRGNIWIGTWGGGLNLLNPETDEFVYVLNDKSSFTHSDEIVVRGISEDKDGHIWVGFWNQGLIKINHESGKIQSYKHNPNRSSSLGSDIIWTLYTDRSGILWIGTWGDGLNKYVWEDNRFFHVNHEPKESNSLNNNKVTCLFEDRHDTFWIGTLGGGLNRFDRDTGSYTFYLNDPKNPKSIPNNFVRAIYETKKGDLWIGTDGGLSLLDRKTNTFSTFQNKPNEYNALRDNRVYSLCEDEHEILWIGYWQMGVSLFDPIYRDFYHYDHQKNALSSNNVWVIYEDSQKHMWCGTTNGLNKIFRPRNYFIQYKHDGQSGSSISNNGVSDIFEDSKKRLWIGTLGGGLNLYMRDSDSFISYKKADGLPDNNIKGIQEDNNGYLWISTNFGISRFDPDNQEFQNFSTNDGLQDNEFTIGAVTKSKSGEIYFGGINGFNYFNPNNIEMNKNIPPVVLTSLKRRGKNIMTQKSFDNLKKITFNWKDNAFEFEYAALNYIQTEEVKYAYRLEGFDTDWNYMNNKRFGRYTNLPDGQYTLHIIASNNDGLWNKGGYRLEINIIPPFWRLLWFKIAMIVMVCLFFYAIYIVKTISIKKRNKLLETLVKKRSKSLAEKNQKLEDEIIERKKMEESLRQANDEIEKNNFKLKITMEKLQQMSRTDPLTKLPNRRHMIERIKEEMDLYNETQRPFSIVMTDIDFFKKFNDTYGHDCGDYVLIEVSKIIKESIRQEDFAARWGGEEFLLLLCGTESIQGKNLTESIRTKIETTKFVFDGKPVYVTMTFGLANYDDNLGLDGSIQNADKALYLGKNQSRNCCVVFEEENCEC</sequence>
<dbReference type="InterPro" id="IPR013783">
    <property type="entry name" value="Ig-like_fold"/>
</dbReference>
<dbReference type="SUPFAM" id="SSF55073">
    <property type="entry name" value="Nucleotide cyclase"/>
    <property type="match status" value="1"/>
</dbReference>
<evidence type="ECO:0000313" key="5">
    <source>
        <dbReference type="EMBL" id="ETR72462.1"/>
    </source>
</evidence>
<feature type="transmembrane region" description="Helical" evidence="3">
    <location>
        <begin position="793"/>
        <end position="813"/>
    </location>
</feature>
<dbReference type="InterPro" id="IPR000160">
    <property type="entry name" value="GGDEF_dom"/>
</dbReference>
<accession>A0A1V1PC30</accession>
<feature type="domain" description="GGDEF" evidence="4">
    <location>
        <begin position="912"/>
        <end position="1044"/>
    </location>
</feature>
<dbReference type="Pfam" id="PF07495">
    <property type="entry name" value="Y_Y_Y"/>
    <property type="match status" value="1"/>
</dbReference>
<evidence type="ECO:0000256" key="1">
    <source>
        <dbReference type="ARBA" id="ARBA00022553"/>
    </source>
</evidence>
<dbReference type="Proteomes" id="UP000189670">
    <property type="component" value="Unassembled WGS sequence"/>
</dbReference>
<organism evidence="5 6">
    <name type="scientific">Candidatus Magnetoglobus multicellularis str. Araruama</name>
    <dbReference type="NCBI Taxonomy" id="890399"/>
    <lineage>
        <taxon>Bacteria</taxon>
        <taxon>Pseudomonadati</taxon>
        <taxon>Thermodesulfobacteriota</taxon>
        <taxon>Desulfobacteria</taxon>
        <taxon>Desulfobacterales</taxon>
        <taxon>Desulfobacteraceae</taxon>
        <taxon>Candidatus Magnetoglobus</taxon>
    </lineage>
</organism>
<name>A0A1V1PC30_9BACT</name>
<keyword evidence="3" id="KW-0812">Transmembrane</keyword>
<dbReference type="Gene3D" id="2.60.40.10">
    <property type="entry name" value="Immunoglobulins"/>
    <property type="match status" value="1"/>
</dbReference>
<evidence type="ECO:0000256" key="3">
    <source>
        <dbReference type="SAM" id="Phobius"/>
    </source>
</evidence>
<dbReference type="CDD" id="cd01949">
    <property type="entry name" value="GGDEF"/>
    <property type="match status" value="1"/>
</dbReference>
<reference evidence="6" key="1">
    <citation type="submission" date="2012-11" db="EMBL/GenBank/DDBJ databases">
        <authorList>
            <person name="Lucero-Rivera Y.E."/>
            <person name="Tovar-Ramirez D."/>
        </authorList>
    </citation>
    <scope>NUCLEOTIDE SEQUENCE [LARGE SCALE GENOMIC DNA]</scope>
    <source>
        <strain evidence="6">Araruama</strain>
    </source>
</reference>
<dbReference type="FunFam" id="3.30.70.270:FF:000001">
    <property type="entry name" value="Diguanylate cyclase domain protein"/>
    <property type="match status" value="1"/>
</dbReference>
<protein>
    <submittedName>
        <fullName evidence="5">GGDEF domain-containing protein</fullName>
    </submittedName>
</protein>
<feature type="coiled-coil region" evidence="2">
    <location>
        <begin position="836"/>
        <end position="881"/>
    </location>
</feature>
<evidence type="ECO:0000256" key="2">
    <source>
        <dbReference type="SAM" id="Coils"/>
    </source>
</evidence>
<dbReference type="Pfam" id="PF00990">
    <property type="entry name" value="GGDEF"/>
    <property type="match status" value="1"/>
</dbReference>
<dbReference type="SMART" id="SM00267">
    <property type="entry name" value="GGDEF"/>
    <property type="match status" value="1"/>
</dbReference>
<dbReference type="InterPro" id="IPR011123">
    <property type="entry name" value="Y_Y_Y"/>
</dbReference>
<dbReference type="InterPro" id="IPR029787">
    <property type="entry name" value="Nucleotide_cyclase"/>
</dbReference>
<dbReference type="NCBIfam" id="TIGR00254">
    <property type="entry name" value="GGDEF"/>
    <property type="match status" value="1"/>
</dbReference>
<dbReference type="Pfam" id="PF07494">
    <property type="entry name" value="Reg_prop"/>
    <property type="match status" value="11"/>
</dbReference>
<dbReference type="AlphaFoldDB" id="A0A1V1PC30"/>
<dbReference type="PROSITE" id="PS50887">
    <property type="entry name" value="GGDEF"/>
    <property type="match status" value="1"/>
</dbReference>
<keyword evidence="1" id="KW-0597">Phosphoprotein</keyword>
<dbReference type="SUPFAM" id="SSF63829">
    <property type="entry name" value="Calcium-dependent phosphotriesterase"/>
    <property type="match status" value="2"/>
</dbReference>
<gene>
    <name evidence="5" type="ORF">OMM_07494</name>
</gene>
<proteinExistence type="predicted"/>